<comment type="caution">
    <text evidence="4">The sequence shown here is derived from an EMBL/GenBank/DDBJ whole genome shotgun (WGS) entry which is preliminary data.</text>
</comment>
<dbReference type="Proteomes" id="UP000824890">
    <property type="component" value="Unassembled WGS sequence"/>
</dbReference>
<dbReference type="PANTHER" id="PTHR46369">
    <property type="entry name" value="PROTEIN CELLULOSE SYNTHASE INTERACTIVE 1"/>
    <property type="match status" value="1"/>
</dbReference>
<proteinExistence type="predicted"/>
<dbReference type="Gene3D" id="1.25.10.10">
    <property type="entry name" value="Leucine-rich Repeat Variant"/>
    <property type="match status" value="7"/>
</dbReference>
<name>A0ABQ7YFI9_BRANA</name>
<sequence length="2110" mass="226335">MASALGWRFASSNGNGLAPNDTDMKIPDSEPPTPHSSAKMSLRERTTSMEDPDGTLASVAQCIEQLRQGSSSAQEREYCLKQLLDLIEMRENAFSAVGSHSQAVPVLVSLLRSGSLGVKIQAATVLGSLCKENELRVKVLLGGCIPPLLGLLKSSSVEGQIAAAKTIYAVSEGGVKDHVGSKIFSTEGVVPVLWDQLRSGNKKGEVDGLLTGALKNLSSTTEGFWPETIRAGGVDVLVKLLTSGQSSTVSNVCFLLACMMMEDASVCSSVLTTDITKQLLKLLGSGNEASVRAEAAAALKSLSAQSKEAKREIANSNGIPVLINATIAPSKEFMQGEYAQALQENAMCALANISGGLSYVISSLGQSLESCSSPAQTADTLGALASALMIYDGKAETTRASDPLVVEQTLLKQFKPRLPFLVQERTIEALASLYGNSILSVKLSNSDAKRLLVGLVTMAANEVQDELVKALLMMCNHEGSLWQALQGREGIQLLISLLGLSSEQQQECAVALLCLLSNENDESKWAITAAGGIPPLVQILETGSAKAREDSATILRNLCNHSEDIRACVESADAVPALLWLLKNGSANGKEIAAKTLNHLIHKSDTATISQLTALLTSELPESKMYVLDALKSMLSVVPFSDMLREGSASNDAIETMIKLMSSAKEETQANSASALAAIFHSRKDLRESALALKTLLSAIKLLHGDSEKILVESSRCMAAILLSIKENRDVAISAREALPTLISLSNLSVLEVAEQGMCALANLILDSEVSEKVIVEEIILSATRILREGTVSGKTLAAAAIARLLSRHQINSALTDSVNRAGTVLALVSLLESADGRSDAISEALDALAIFSRARVIGNVKPAWVVLAESPSSMAPIVSSIVSVANPSLQDKAIEVLSRLCRDQPIVLGNMVNNARDCVSSIAKRVINSRDHKIKIGGAAIIICAAKVDDQRMIENLNETQLCAKFVQALVRILDSPSVQDQEKDERDNIFICIHPKEKEEDEEEEEATESREGSTGVTLLSGDNLAIWLLSVLSCHDEKSRAVILESEGIELITDRIGNRFLQADDGEDTNIWVCALLLAILFQDREITRANATMKAVPVLSNLVKSEEYADRYFAAQALASLVCNGSRGTLLSVANSGAAAGFISLLGCSDDDIKELLQLSQEFMLVRYPDQVALERLFRVEDIRVGATSRKAIPLLVELLKPIPDRPGAPLLALNLLTLLAGDCPQNMIVMVESGALEGLSKYLSLGPQDEQEEAATVLLGILFSSAEIRRHESAFGAVSQLVAVLRLGGRGARYSAAKALDSLFTADHIRNAESSRQAVQPLVEILSTGSEREQHAAIAALVRLLSDNPSRALAVADVEMNAVDVLCRILSSNCSMELKGDAAELCYVLFANTRIRSTVAAARCVEPLVSLLVSEFSPAQHSVVRALDKLVDDEQLAELVAAHGAVVPLVGLLYGRNYVLHEAISRALVKLGKDRPACKLEMVKAGVIDCVLDILHEAPDFLCAAFSELLRILTNNATIAKGQSAAKVVEPLFNLLTRLEFGPDGQHSALQVLVNILEHPQRRADYTLNPHQVIEPLIPLLDSISPAVQQLAAELLSHLLLEEHLQKDPLTQLAIGPLIHVLGSGIHLLQQRAVKALVSIALTWPNEIAKEGGVSELSKVILQADPSLSNVLWESAASILVVILQFSSEFYLEVPVAVLVRLLRSASENTVVGALNTLLVLESDDGTSAESMAESGAIEALLDLLRSHQCEDTAARLLEVLLNNVKIRDSKATKTAILPLSQYLLDPQTQAQQARLLATLALGDLFQNEALARSTDAASACRALVNVLEEQPTEEMKVVAICALQNLVMYSRSNKRAVAEAGGVQVVLDLISSSEPDTSVQAAMFVKLLFSNHTVQEYASSETVRAITAAIEKDLWATGTVNDEYLKALNSLFNNFPRLRATEPATLSIPHLVTSLKTGSEATQEAALDALFLLRQAWSACPAEVSRAQSVAAADAIPLLQYLIQSGPPRFQEKAEFLLQCLPGTLVVTIKRGNNMKQSVGNPSVFCKITLGNTPPRQTKSSFGKVTIQIDRVVMLGAVAGEYSLLPESKSGPRNLEIEFQWSNK</sequence>
<dbReference type="PROSITE" id="PS50176">
    <property type="entry name" value="ARM_REPEAT"/>
    <property type="match status" value="1"/>
</dbReference>
<dbReference type="SUPFAM" id="SSF48371">
    <property type="entry name" value="ARM repeat"/>
    <property type="match status" value="6"/>
</dbReference>
<organism evidence="4 5">
    <name type="scientific">Brassica napus</name>
    <name type="common">Rape</name>
    <dbReference type="NCBI Taxonomy" id="3708"/>
    <lineage>
        <taxon>Eukaryota</taxon>
        <taxon>Viridiplantae</taxon>
        <taxon>Streptophyta</taxon>
        <taxon>Embryophyta</taxon>
        <taxon>Tracheophyta</taxon>
        <taxon>Spermatophyta</taxon>
        <taxon>Magnoliopsida</taxon>
        <taxon>eudicotyledons</taxon>
        <taxon>Gunneridae</taxon>
        <taxon>Pentapetalae</taxon>
        <taxon>rosids</taxon>
        <taxon>malvids</taxon>
        <taxon>Brassicales</taxon>
        <taxon>Brassicaceae</taxon>
        <taxon>Brassiceae</taxon>
        <taxon>Brassica</taxon>
    </lineage>
</organism>
<dbReference type="InterPro" id="IPR011989">
    <property type="entry name" value="ARM-like"/>
</dbReference>
<dbReference type="InterPro" id="IPR000225">
    <property type="entry name" value="Armadillo"/>
</dbReference>
<dbReference type="EMBL" id="JAGKQM010000018">
    <property type="protein sequence ID" value="KAH0865860.1"/>
    <property type="molecule type" value="Genomic_DNA"/>
</dbReference>
<evidence type="ECO:0000256" key="3">
    <source>
        <dbReference type="SAM" id="MobiDB-lite"/>
    </source>
</evidence>
<reference evidence="4 5" key="1">
    <citation type="submission" date="2021-05" db="EMBL/GenBank/DDBJ databases">
        <title>Genome Assembly of Synthetic Allotetraploid Brassica napus Reveals Homoeologous Exchanges between Subgenomes.</title>
        <authorList>
            <person name="Davis J.T."/>
        </authorList>
    </citation>
    <scope>NUCLEOTIDE SEQUENCE [LARGE SCALE GENOMIC DNA]</scope>
    <source>
        <strain evidence="5">cv. Da-Ae</strain>
        <tissue evidence="4">Seedling</tissue>
    </source>
</reference>
<keyword evidence="1" id="KW-0677">Repeat</keyword>
<dbReference type="PANTHER" id="PTHR46369:SF2">
    <property type="entry name" value="PROTEIN CELLULOSE SYNTHASE INTERACTIVE 1"/>
    <property type="match status" value="1"/>
</dbReference>
<evidence type="ECO:0000313" key="4">
    <source>
        <dbReference type="EMBL" id="KAH0865860.1"/>
    </source>
</evidence>
<evidence type="ECO:0000313" key="5">
    <source>
        <dbReference type="Proteomes" id="UP000824890"/>
    </source>
</evidence>
<evidence type="ECO:0008006" key="6">
    <source>
        <dbReference type="Google" id="ProtNLM"/>
    </source>
</evidence>
<dbReference type="Pfam" id="PF00514">
    <property type="entry name" value="Arm"/>
    <property type="match status" value="2"/>
</dbReference>
<accession>A0ABQ7YFI9</accession>
<dbReference type="SMART" id="SM00185">
    <property type="entry name" value="ARM"/>
    <property type="match status" value="19"/>
</dbReference>
<evidence type="ECO:0000256" key="2">
    <source>
        <dbReference type="PROSITE-ProRule" id="PRU00259"/>
    </source>
</evidence>
<feature type="region of interest" description="Disordered" evidence="3">
    <location>
        <begin position="12"/>
        <end position="51"/>
    </location>
</feature>
<dbReference type="InterPro" id="IPR016024">
    <property type="entry name" value="ARM-type_fold"/>
</dbReference>
<evidence type="ECO:0000256" key="1">
    <source>
        <dbReference type="ARBA" id="ARBA00022737"/>
    </source>
</evidence>
<gene>
    <name evidence="4" type="ORF">HID58_083071</name>
</gene>
<protein>
    <recommendedName>
        <fullName evidence="6">C2 domain-containing protein</fullName>
    </recommendedName>
</protein>
<keyword evidence="5" id="KW-1185">Reference proteome</keyword>
<feature type="repeat" description="ARM" evidence="2">
    <location>
        <begin position="531"/>
        <end position="573"/>
    </location>
</feature>
<dbReference type="InterPro" id="IPR044297">
    <property type="entry name" value="CSI1/2/3"/>
</dbReference>
<feature type="region of interest" description="Disordered" evidence="3">
    <location>
        <begin position="999"/>
        <end position="1019"/>
    </location>
</feature>